<dbReference type="KEGG" id="dnv:108658907"/>
<evidence type="ECO:0000256" key="2">
    <source>
        <dbReference type="ARBA" id="ARBA00022487"/>
    </source>
</evidence>
<name>A0A484BIS8_DRONA</name>
<dbReference type="GO" id="GO:0106435">
    <property type="term" value="F:carboxylesterase activity"/>
    <property type="evidence" value="ECO:0007669"/>
    <property type="project" value="UniProtKB-EC"/>
</dbReference>
<protein>
    <recommendedName>
        <fullName evidence="6">carboxylesterase</fullName>
        <ecNumber evidence="6">3.1.1.1</ecNumber>
    </recommendedName>
</protein>
<dbReference type="PANTHER" id="PTHR43142:SF1">
    <property type="entry name" value="CARBOXYLIC ESTER HYDROLASE"/>
    <property type="match status" value="1"/>
</dbReference>
<dbReference type="InterPro" id="IPR002018">
    <property type="entry name" value="CarbesteraseB"/>
</dbReference>
<keyword evidence="9" id="KW-1185">Reference proteome</keyword>
<evidence type="ECO:0000256" key="4">
    <source>
        <dbReference type="ARBA" id="ARBA00023157"/>
    </source>
</evidence>
<dbReference type="EC" id="3.1.1.1" evidence="6"/>
<proteinExistence type="inferred from homology"/>
<dbReference type="OMA" id="IGQQVEC"/>
<keyword evidence="4" id="KW-1015">Disulfide bond</keyword>
<evidence type="ECO:0000259" key="7">
    <source>
        <dbReference type="Pfam" id="PF00135"/>
    </source>
</evidence>
<dbReference type="Pfam" id="PF00135">
    <property type="entry name" value="COesterase"/>
    <property type="match status" value="1"/>
</dbReference>
<accession>A0A484BIS8</accession>
<reference evidence="8 9" key="1">
    <citation type="journal article" date="2019" name="J. Hered.">
        <title>An Improved Genome Assembly for Drosophila navojoa, the Basal Species in the mojavensis Cluster.</title>
        <authorList>
            <person name="Vanderlinde T."/>
            <person name="Dupim E.G."/>
            <person name="Nazario-Yepiz N.O."/>
            <person name="Carvalho A.B."/>
        </authorList>
    </citation>
    <scope>NUCLEOTIDE SEQUENCE [LARGE SCALE GENOMIC DNA]</scope>
    <source>
        <strain evidence="8">Navoj_Jal97</strain>
        <tissue evidence="8">Whole organism</tissue>
    </source>
</reference>
<keyword evidence="5" id="KW-0325">Glycoprotein</keyword>
<dbReference type="AlphaFoldDB" id="A0A484BIS8"/>
<dbReference type="InterPro" id="IPR029058">
    <property type="entry name" value="AB_hydrolase_fold"/>
</dbReference>
<dbReference type="OrthoDB" id="19653at2759"/>
<evidence type="ECO:0000256" key="1">
    <source>
        <dbReference type="ARBA" id="ARBA00005964"/>
    </source>
</evidence>
<dbReference type="PANTHER" id="PTHR43142">
    <property type="entry name" value="CARBOXYLIC ESTER HYDROLASE"/>
    <property type="match status" value="1"/>
</dbReference>
<dbReference type="SUPFAM" id="SSF53474">
    <property type="entry name" value="alpha/beta-Hydrolases"/>
    <property type="match status" value="1"/>
</dbReference>
<evidence type="ECO:0000313" key="8">
    <source>
        <dbReference type="EMBL" id="TDG47960.1"/>
    </source>
</evidence>
<gene>
    <name evidence="8" type="ORF">AWZ03_005578</name>
</gene>
<keyword evidence="3" id="KW-0378">Hydrolase</keyword>
<organism evidence="8 9">
    <name type="scientific">Drosophila navojoa</name>
    <name type="common">Fruit fly</name>
    <dbReference type="NCBI Taxonomy" id="7232"/>
    <lineage>
        <taxon>Eukaryota</taxon>
        <taxon>Metazoa</taxon>
        <taxon>Ecdysozoa</taxon>
        <taxon>Arthropoda</taxon>
        <taxon>Hexapoda</taxon>
        <taxon>Insecta</taxon>
        <taxon>Pterygota</taxon>
        <taxon>Neoptera</taxon>
        <taxon>Endopterygota</taxon>
        <taxon>Diptera</taxon>
        <taxon>Brachycera</taxon>
        <taxon>Muscomorpha</taxon>
        <taxon>Ephydroidea</taxon>
        <taxon>Drosophilidae</taxon>
        <taxon>Drosophila</taxon>
    </lineage>
</organism>
<evidence type="ECO:0000256" key="6">
    <source>
        <dbReference type="ARBA" id="ARBA00039155"/>
    </source>
</evidence>
<dbReference type="Gene3D" id="3.40.50.1820">
    <property type="entry name" value="alpha/beta hydrolase"/>
    <property type="match status" value="1"/>
</dbReference>
<dbReference type="Proteomes" id="UP000295192">
    <property type="component" value="Unassembled WGS sequence"/>
</dbReference>
<dbReference type="EMBL" id="LSRL02000037">
    <property type="protein sequence ID" value="TDG47960.1"/>
    <property type="molecule type" value="Genomic_DNA"/>
</dbReference>
<evidence type="ECO:0000256" key="3">
    <source>
        <dbReference type="ARBA" id="ARBA00022801"/>
    </source>
</evidence>
<evidence type="ECO:0000313" key="9">
    <source>
        <dbReference type="Proteomes" id="UP000295192"/>
    </source>
</evidence>
<comment type="caution">
    <text evidence="8">The sequence shown here is derived from an EMBL/GenBank/DDBJ whole genome shotgun (WGS) entry which is preliminary data.</text>
</comment>
<feature type="domain" description="Carboxylesterase type B" evidence="7">
    <location>
        <begin position="29"/>
        <end position="558"/>
    </location>
</feature>
<comment type="similarity">
    <text evidence="1">Belongs to the type-B carboxylesterase/lipase family.</text>
</comment>
<evidence type="ECO:0000256" key="5">
    <source>
        <dbReference type="ARBA" id="ARBA00023180"/>
    </source>
</evidence>
<dbReference type="STRING" id="7232.A0A484BIS8"/>
<sequence>MLKFGRLRKLRPLLGARKSNFSQKANVETKIVELPVGKVKGKHQIGITGHGFYSFEGIPYAKPPIGKLRFCLPQPAEPWTGKVFDCLKEHAVPVQEEDRDPATVATIGSEDCLYLNVFTKNFDSCKPLPVLVYIHGGGFKTGGATRTKYGPDYLMREDIVYVQFSYRLCVLGFLSMSNAKLGVPGNAGLHDTILALRWVKQYISHFNGDPENITIMGTSAGAASVHFMMCLPEACGLFHRAIMMSGSMTCPWVHVPNTNTLSCRLALEKGYRGEMSEESVLEFLRSLPAEDLVHNKLFGSKELIFGHLYPFVPTLEHHDGSEGLLKRPFLQMMRDAWAKNVPLLLGGTSFEGLIMYPYSKLNNGHILNLLKEEPTLVLPYDLYRTLSVRELTERAAQLVRFHFGPRQINTNNIVQLLDLFSYKLFWHGIHRVVLSRLAFAEAPTYLYRFDFDSSQHNLMRINLCGVDIRRGVCHADELGYIFPRELKFSNQLNAPECLTINRMVGILTAFAKTGNPNCAETKPEEWKPVTKKTSCHAMNISYDLTFDRLFEEEGLQVWNKLYDNDKRLLYGG</sequence>
<keyword evidence="2" id="KW-0719">Serine esterase</keyword>